<sequence>MDYTKLCMADAALLHTAQDQEFWRRMKATQPRSTCERNRTKALRLLKKQSFTDEYDEQFALALMVASGG</sequence>
<evidence type="ECO:0000313" key="1">
    <source>
        <dbReference type="EMBL" id="QDA60262.1"/>
    </source>
</evidence>
<accession>A0A5B8A244</accession>
<dbReference type="Proteomes" id="UP000305398">
    <property type="component" value="Chromosome"/>
</dbReference>
<dbReference type="RefSeq" id="WP_139515440.1">
    <property type="nucleotide sequence ID" value="NZ_CP040896.1"/>
</dbReference>
<dbReference type="OrthoDB" id="883737at2"/>
<evidence type="ECO:0000313" key="2">
    <source>
        <dbReference type="Proteomes" id="UP000305398"/>
    </source>
</evidence>
<dbReference type="KEGG" id="hyj:FHG12_09115"/>
<reference evidence="1 2" key="1">
    <citation type="submission" date="2019-06" db="EMBL/GenBank/DDBJ databases">
        <authorList>
            <person name="Srinivasan S."/>
        </authorList>
    </citation>
    <scope>NUCLEOTIDE SEQUENCE [LARGE SCALE GENOMIC DNA]</scope>
    <source>
        <strain evidence="1 2">17J68-5</strain>
    </source>
</reference>
<name>A0A5B8A244_9BACT</name>
<dbReference type="AlphaFoldDB" id="A0A5B8A244"/>
<gene>
    <name evidence="1" type="ORF">FHG12_09115</name>
</gene>
<proteinExistence type="predicted"/>
<dbReference type="EMBL" id="CP040896">
    <property type="protein sequence ID" value="QDA60262.1"/>
    <property type="molecule type" value="Genomic_DNA"/>
</dbReference>
<keyword evidence="2" id="KW-1185">Reference proteome</keyword>
<protein>
    <submittedName>
        <fullName evidence="1">Uncharacterized protein</fullName>
    </submittedName>
</protein>
<organism evidence="1 2">
    <name type="scientific">Hymenobacter jejuensis</name>
    <dbReference type="NCBI Taxonomy" id="2502781"/>
    <lineage>
        <taxon>Bacteria</taxon>
        <taxon>Pseudomonadati</taxon>
        <taxon>Bacteroidota</taxon>
        <taxon>Cytophagia</taxon>
        <taxon>Cytophagales</taxon>
        <taxon>Hymenobacteraceae</taxon>
        <taxon>Hymenobacter</taxon>
    </lineage>
</organism>